<organism evidence="1 2">
    <name type="scientific">Candidatus Cryptobacteroides avicola</name>
    <dbReference type="NCBI Taxonomy" id="2840757"/>
    <lineage>
        <taxon>Bacteria</taxon>
        <taxon>Pseudomonadati</taxon>
        <taxon>Bacteroidota</taxon>
        <taxon>Bacteroidia</taxon>
        <taxon>Bacteroidales</taxon>
        <taxon>Candidatus Cryptobacteroides</taxon>
    </lineage>
</organism>
<evidence type="ECO:0000313" key="2">
    <source>
        <dbReference type="Proteomes" id="UP000725002"/>
    </source>
</evidence>
<accession>A0A940DW70</accession>
<dbReference type="Proteomes" id="UP000725002">
    <property type="component" value="Unassembled WGS sequence"/>
</dbReference>
<proteinExistence type="predicted"/>
<comment type="caution">
    <text evidence="1">The sequence shown here is derived from an EMBL/GenBank/DDBJ whole genome shotgun (WGS) entry which is preliminary data.</text>
</comment>
<reference evidence="1" key="2">
    <citation type="journal article" date="2021" name="PeerJ">
        <title>Extensive microbial diversity within the chicken gut microbiome revealed by metagenomics and culture.</title>
        <authorList>
            <person name="Gilroy R."/>
            <person name="Ravi A."/>
            <person name="Getino M."/>
            <person name="Pursley I."/>
            <person name="Horton D.L."/>
            <person name="Alikhan N.F."/>
            <person name="Baker D."/>
            <person name="Gharbi K."/>
            <person name="Hall N."/>
            <person name="Watson M."/>
            <person name="Adriaenssens E.M."/>
            <person name="Foster-Nyarko E."/>
            <person name="Jarju S."/>
            <person name="Secka A."/>
            <person name="Antonio M."/>
            <person name="Oren A."/>
            <person name="Chaudhuri R.R."/>
            <person name="La Ragione R."/>
            <person name="Hildebrand F."/>
            <person name="Pallen M.J."/>
        </authorList>
    </citation>
    <scope>NUCLEOTIDE SEQUENCE</scope>
    <source>
        <strain evidence="1">G3-8215</strain>
    </source>
</reference>
<evidence type="ECO:0000313" key="1">
    <source>
        <dbReference type="EMBL" id="MBO8484744.1"/>
    </source>
</evidence>
<gene>
    <name evidence="1" type="ORF">IAB75_11645</name>
</gene>
<dbReference type="AlphaFoldDB" id="A0A940DW70"/>
<protein>
    <submittedName>
        <fullName evidence="1">DUF4294 domain-containing protein</fullName>
    </submittedName>
</protein>
<sequence>MNRSAHITRMAAVTAVLLLSHAVLCQAQKKEKIRLDEWKLRMEESAGQGAADDGDYLQYIIENGDTVYVDNLPAAHVYQRLPRQKGREWRQYYRLVHNFSKVYPYALIARHLVEEVDSTIVADNLKRGKRDRYISQKQKELFEVFEQPMRSLTVSQGALLMRLIDREVGKSSFNIIKDYKNGMAAGFWQGIARLFGSDLKKPYDPDGEDRPTEELVEKWESGEFEGLYYSLFWQYPPTVEVPSKYR</sequence>
<dbReference type="InterPro" id="IPR025636">
    <property type="entry name" value="DUF4294"/>
</dbReference>
<name>A0A940DW70_9BACT</name>
<reference evidence="1" key="1">
    <citation type="submission" date="2020-10" db="EMBL/GenBank/DDBJ databases">
        <authorList>
            <person name="Gilroy R."/>
        </authorList>
    </citation>
    <scope>NUCLEOTIDE SEQUENCE</scope>
    <source>
        <strain evidence="1">G3-8215</strain>
    </source>
</reference>
<dbReference type="Pfam" id="PF14127">
    <property type="entry name" value="DUF4294"/>
    <property type="match status" value="1"/>
</dbReference>
<dbReference type="EMBL" id="JADILV010000084">
    <property type="protein sequence ID" value="MBO8484744.1"/>
    <property type="molecule type" value="Genomic_DNA"/>
</dbReference>